<evidence type="ECO:0000256" key="11">
    <source>
        <dbReference type="SAM" id="Phobius"/>
    </source>
</evidence>
<evidence type="ECO:0000256" key="1">
    <source>
        <dbReference type="ARBA" id="ARBA00004651"/>
    </source>
</evidence>
<dbReference type="OrthoDB" id="5957871at2759"/>
<evidence type="ECO:0000256" key="3">
    <source>
        <dbReference type="ARBA" id="ARBA00022692"/>
    </source>
</evidence>
<dbReference type="InterPro" id="IPR000929">
    <property type="entry name" value="Dopamine_rcpt"/>
</dbReference>
<dbReference type="InterPro" id="IPR000276">
    <property type="entry name" value="GPCR_Rhodpsn"/>
</dbReference>
<comment type="similarity">
    <text evidence="10">Belongs to the G-protein coupled receptor 1 family.</text>
</comment>
<keyword evidence="4 11" id="KW-1133">Transmembrane helix</keyword>
<dbReference type="SUPFAM" id="SSF81321">
    <property type="entry name" value="Family A G protein-coupled receptor-like"/>
    <property type="match status" value="1"/>
</dbReference>
<keyword evidence="2" id="KW-1003">Cell membrane</keyword>
<dbReference type="GO" id="GO:0043410">
    <property type="term" value="P:positive regulation of MAPK cascade"/>
    <property type="evidence" value="ECO:0007669"/>
    <property type="project" value="TreeGrafter"/>
</dbReference>
<dbReference type="AlphaFoldDB" id="A0A0L8I537"/>
<feature type="transmembrane region" description="Helical" evidence="11">
    <location>
        <begin position="144"/>
        <end position="169"/>
    </location>
</feature>
<feature type="transmembrane region" description="Helical" evidence="11">
    <location>
        <begin position="101"/>
        <end position="123"/>
    </location>
</feature>
<protein>
    <recommendedName>
        <fullName evidence="12">G-protein coupled receptors family 1 profile domain-containing protein</fullName>
    </recommendedName>
</protein>
<dbReference type="OMA" id="FCSECEI"/>
<comment type="subcellular location">
    <subcellularLocation>
        <location evidence="1">Cell membrane</location>
        <topology evidence="1">Multi-pass membrane protein</topology>
    </subcellularLocation>
</comment>
<dbReference type="InterPro" id="IPR017452">
    <property type="entry name" value="GPCR_Rhodpsn_7TM"/>
</dbReference>
<dbReference type="KEGG" id="obi:106884275"/>
<evidence type="ECO:0000256" key="8">
    <source>
        <dbReference type="ARBA" id="ARBA00023170"/>
    </source>
</evidence>
<keyword evidence="3 10" id="KW-0812">Transmembrane</keyword>
<gene>
    <name evidence="13" type="ORF">OCBIM_22036231mg</name>
</gene>
<evidence type="ECO:0000259" key="12">
    <source>
        <dbReference type="PROSITE" id="PS50262"/>
    </source>
</evidence>
<evidence type="ECO:0000256" key="6">
    <source>
        <dbReference type="ARBA" id="ARBA00023136"/>
    </source>
</evidence>
<evidence type="ECO:0000256" key="9">
    <source>
        <dbReference type="ARBA" id="ARBA00023224"/>
    </source>
</evidence>
<feature type="transmembrane region" description="Helical" evidence="11">
    <location>
        <begin position="287"/>
        <end position="310"/>
    </location>
</feature>
<dbReference type="PRINTS" id="PR00242">
    <property type="entry name" value="DOPAMINER"/>
</dbReference>
<keyword evidence="5 10" id="KW-0297">G-protein coupled receptor</keyword>
<feature type="transmembrane region" description="Helical" evidence="11">
    <location>
        <begin position="189"/>
        <end position="217"/>
    </location>
</feature>
<dbReference type="GO" id="GO:0005886">
    <property type="term" value="C:plasma membrane"/>
    <property type="evidence" value="ECO:0007669"/>
    <property type="project" value="UniProtKB-SubCell"/>
</dbReference>
<organism evidence="13">
    <name type="scientific">Octopus bimaculoides</name>
    <name type="common">California two-spotted octopus</name>
    <dbReference type="NCBI Taxonomy" id="37653"/>
    <lineage>
        <taxon>Eukaryota</taxon>
        <taxon>Metazoa</taxon>
        <taxon>Spiralia</taxon>
        <taxon>Lophotrochozoa</taxon>
        <taxon>Mollusca</taxon>
        <taxon>Cephalopoda</taxon>
        <taxon>Coleoidea</taxon>
        <taxon>Octopodiformes</taxon>
        <taxon>Octopoda</taxon>
        <taxon>Incirrata</taxon>
        <taxon>Octopodidae</taxon>
        <taxon>Octopus</taxon>
    </lineage>
</organism>
<dbReference type="STRING" id="37653.A0A0L8I537"/>
<dbReference type="PRINTS" id="PR00237">
    <property type="entry name" value="GPCRRHODOPSN"/>
</dbReference>
<dbReference type="PROSITE" id="PS00237">
    <property type="entry name" value="G_PROTEIN_RECEP_F1_1"/>
    <property type="match status" value="1"/>
</dbReference>
<accession>A0A0L8I537</accession>
<evidence type="ECO:0000256" key="4">
    <source>
        <dbReference type="ARBA" id="ARBA00022989"/>
    </source>
</evidence>
<evidence type="ECO:0000256" key="7">
    <source>
        <dbReference type="ARBA" id="ARBA00023157"/>
    </source>
</evidence>
<feature type="domain" description="G-protein coupled receptors family 1 profile" evidence="12">
    <location>
        <begin position="43"/>
        <end position="307"/>
    </location>
</feature>
<sequence>METPLPDTTTFHNESAVGKQISLSLQITFGITYGIIAIITLVGNLLVLIAVLKFQRLQIPTNYFVCSLAFADVTVAILVLPLSLIYDLTGGEWWFGWVFCYFWRSCDVMCCTASILHLCCISLDRYWAITKPFAYTMKMSKGRVACMIITVWFCSVCISFIPFYLGWFTDDPDTLYTDTGKCDLTVNKIYAVLSAMTSFYIPFIVMVFSYAAILRIAKIQANAIKKSIPRHSYTGGGGPEKYESAASDRKALRTLGIIMGVFIVSWLPFFLMYIIMPFCSECEISPLAISVITWLGYGNSCMNPVIYAFMNRDFRLAFKKLLTCSVS</sequence>
<dbReference type="PANTHER" id="PTHR24248:SF66">
    <property type="entry name" value="OCTOPAMINE RECEPTOR BETA-3R"/>
    <property type="match status" value="1"/>
</dbReference>
<dbReference type="Pfam" id="PF00001">
    <property type="entry name" value="7tm_1"/>
    <property type="match status" value="1"/>
</dbReference>
<dbReference type="GO" id="GO:0071880">
    <property type="term" value="P:adenylate cyclase-activating adrenergic receptor signaling pathway"/>
    <property type="evidence" value="ECO:0007669"/>
    <property type="project" value="TreeGrafter"/>
</dbReference>
<evidence type="ECO:0000256" key="5">
    <source>
        <dbReference type="ARBA" id="ARBA00023040"/>
    </source>
</evidence>
<proteinExistence type="inferred from homology"/>
<keyword evidence="9 10" id="KW-0807">Transducer</keyword>
<dbReference type="GO" id="GO:0004930">
    <property type="term" value="F:G protein-coupled receptor activity"/>
    <property type="evidence" value="ECO:0007669"/>
    <property type="project" value="UniProtKB-KW"/>
</dbReference>
<evidence type="ECO:0000256" key="10">
    <source>
        <dbReference type="RuleBase" id="RU000688"/>
    </source>
</evidence>
<dbReference type="CDD" id="cd14967">
    <property type="entry name" value="7tmA_amine_R-like"/>
    <property type="match status" value="1"/>
</dbReference>
<feature type="transmembrane region" description="Helical" evidence="11">
    <location>
        <begin position="251"/>
        <end position="275"/>
    </location>
</feature>
<dbReference type="SMART" id="SM01381">
    <property type="entry name" value="7TM_GPCR_Srsx"/>
    <property type="match status" value="1"/>
</dbReference>
<dbReference type="PROSITE" id="PS50262">
    <property type="entry name" value="G_PROTEIN_RECEP_F1_2"/>
    <property type="match status" value="1"/>
</dbReference>
<feature type="transmembrane region" description="Helical" evidence="11">
    <location>
        <begin position="31"/>
        <end position="52"/>
    </location>
</feature>
<feature type="transmembrane region" description="Helical" evidence="11">
    <location>
        <begin position="64"/>
        <end position="86"/>
    </location>
</feature>
<name>A0A0L8I537_OCTBM</name>
<evidence type="ECO:0000313" key="13">
    <source>
        <dbReference type="EMBL" id="KOF96155.1"/>
    </source>
</evidence>
<evidence type="ECO:0000256" key="2">
    <source>
        <dbReference type="ARBA" id="ARBA00022475"/>
    </source>
</evidence>
<keyword evidence="8 10" id="KW-0675">Receptor</keyword>
<keyword evidence="7" id="KW-1015">Disulfide bond</keyword>
<dbReference type="EMBL" id="KQ416626">
    <property type="protein sequence ID" value="KOF96155.1"/>
    <property type="molecule type" value="Genomic_DNA"/>
</dbReference>
<dbReference type="Gene3D" id="1.20.1070.10">
    <property type="entry name" value="Rhodopsin 7-helix transmembrane proteins"/>
    <property type="match status" value="1"/>
</dbReference>
<keyword evidence="6 11" id="KW-0472">Membrane</keyword>
<dbReference type="PANTHER" id="PTHR24248">
    <property type="entry name" value="ADRENERGIC RECEPTOR-RELATED G-PROTEIN COUPLED RECEPTOR"/>
    <property type="match status" value="1"/>
</dbReference>
<reference evidence="13" key="1">
    <citation type="submission" date="2015-07" db="EMBL/GenBank/DDBJ databases">
        <title>MeaNS - Measles Nucleotide Surveillance Program.</title>
        <authorList>
            <person name="Tran T."/>
            <person name="Druce J."/>
        </authorList>
    </citation>
    <scope>NUCLEOTIDE SEQUENCE</scope>
    <source>
        <strain evidence="13">UCB-OBI-ISO-001</strain>
        <tissue evidence="13">Gonad</tissue>
    </source>
</reference>